<dbReference type="AlphaFoldDB" id="A0A6A6K1A6"/>
<comment type="caution">
    <text evidence="2">The sequence shown here is derived from an EMBL/GenBank/DDBJ whole genome shotgun (WGS) entry which is preliminary data.</text>
</comment>
<dbReference type="Proteomes" id="UP000467840">
    <property type="component" value="Unassembled WGS sequence"/>
</dbReference>
<protein>
    <submittedName>
        <fullName evidence="2">Uncharacterized protein</fullName>
    </submittedName>
</protein>
<organism evidence="2 3">
    <name type="scientific">Hevea brasiliensis</name>
    <name type="common">Para rubber tree</name>
    <name type="synonym">Siphonia brasiliensis</name>
    <dbReference type="NCBI Taxonomy" id="3981"/>
    <lineage>
        <taxon>Eukaryota</taxon>
        <taxon>Viridiplantae</taxon>
        <taxon>Streptophyta</taxon>
        <taxon>Embryophyta</taxon>
        <taxon>Tracheophyta</taxon>
        <taxon>Spermatophyta</taxon>
        <taxon>Magnoliopsida</taxon>
        <taxon>eudicotyledons</taxon>
        <taxon>Gunneridae</taxon>
        <taxon>Pentapetalae</taxon>
        <taxon>rosids</taxon>
        <taxon>fabids</taxon>
        <taxon>Malpighiales</taxon>
        <taxon>Euphorbiaceae</taxon>
        <taxon>Crotonoideae</taxon>
        <taxon>Micrandreae</taxon>
        <taxon>Hevea</taxon>
    </lineage>
</organism>
<feature type="region of interest" description="Disordered" evidence="1">
    <location>
        <begin position="130"/>
        <end position="159"/>
    </location>
</feature>
<evidence type="ECO:0000313" key="3">
    <source>
        <dbReference type="Proteomes" id="UP000467840"/>
    </source>
</evidence>
<proteinExistence type="predicted"/>
<gene>
    <name evidence="2" type="ORF">GH714_044102</name>
</gene>
<evidence type="ECO:0000256" key="1">
    <source>
        <dbReference type="SAM" id="MobiDB-lite"/>
    </source>
</evidence>
<evidence type="ECO:0000313" key="2">
    <source>
        <dbReference type="EMBL" id="KAF2282417.1"/>
    </source>
</evidence>
<reference evidence="2 3" key="1">
    <citation type="journal article" date="2020" name="Mol. Plant">
        <title>The Chromosome-Based Rubber Tree Genome Provides New Insights into Spurge Genome Evolution and Rubber Biosynthesis.</title>
        <authorList>
            <person name="Liu J."/>
            <person name="Shi C."/>
            <person name="Shi C.C."/>
            <person name="Li W."/>
            <person name="Zhang Q.J."/>
            <person name="Zhang Y."/>
            <person name="Li K."/>
            <person name="Lu H.F."/>
            <person name="Shi C."/>
            <person name="Zhu S.T."/>
            <person name="Xiao Z.Y."/>
            <person name="Nan H."/>
            <person name="Yue Y."/>
            <person name="Zhu X.G."/>
            <person name="Wu Y."/>
            <person name="Hong X.N."/>
            <person name="Fan G.Y."/>
            <person name="Tong Y."/>
            <person name="Zhang D."/>
            <person name="Mao C.L."/>
            <person name="Liu Y.L."/>
            <person name="Hao S.J."/>
            <person name="Liu W.Q."/>
            <person name="Lv M.Q."/>
            <person name="Zhang H.B."/>
            <person name="Liu Y."/>
            <person name="Hu-Tang G.R."/>
            <person name="Wang J.P."/>
            <person name="Wang J.H."/>
            <person name="Sun Y.H."/>
            <person name="Ni S.B."/>
            <person name="Chen W.B."/>
            <person name="Zhang X.C."/>
            <person name="Jiao Y.N."/>
            <person name="Eichler E.E."/>
            <person name="Li G.H."/>
            <person name="Liu X."/>
            <person name="Gao L.Z."/>
        </authorList>
    </citation>
    <scope>NUCLEOTIDE SEQUENCE [LARGE SCALE GENOMIC DNA]</scope>
    <source>
        <strain evidence="3">cv. GT1</strain>
        <tissue evidence="2">Leaf</tissue>
    </source>
</reference>
<accession>A0A6A6K1A6</accession>
<keyword evidence="3" id="KW-1185">Reference proteome</keyword>
<name>A0A6A6K1A6_HEVBR</name>
<sequence length="159" mass="17971">MVLLESELSKNERQKLIWSGKTWLIIPLACGYLWRLVCQSDNRKSVTVNHETLIQIQHGGCMSEFKGTNGEWRSDEAINGNYSIVALRDRYVVEIGQIDSKQDANLIAAAPELLEALQDALHAYDKHAKKGGKANLPDEWQEDYDAGLTPEEAWSKAWD</sequence>
<dbReference type="EMBL" id="JAAGAX010000225">
    <property type="protein sequence ID" value="KAF2282417.1"/>
    <property type="molecule type" value="Genomic_DNA"/>
</dbReference>